<keyword evidence="3" id="KW-1185">Reference proteome</keyword>
<evidence type="ECO:0000313" key="2">
    <source>
        <dbReference type="EMBL" id="GAA0717327.1"/>
    </source>
</evidence>
<accession>A0ABN1IMW0</accession>
<proteinExistence type="predicted"/>
<feature type="signal peptide" evidence="1">
    <location>
        <begin position="1"/>
        <end position="18"/>
    </location>
</feature>
<dbReference type="RefSeq" id="WP_343791447.1">
    <property type="nucleotide sequence ID" value="NZ_BAAAEU010000015.1"/>
</dbReference>
<evidence type="ECO:0000313" key="3">
    <source>
        <dbReference type="Proteomes" id="UP001501523"/>
    </source>
</evidence>
<protein>
    <submittedName>
        <fullName evidence="2">Uncharacterized protein</fullName>
    </submittedName>
</protein>
<sequence length="211" mass="23768">MKKFLLLLVLTLPLAAHAAKSDKPSRAADKDCKWEQINDEKLGLALWVERCGYHDRKIDHFVKGNALMERFSDGGEPAALIETFDLNKDESIEAGLKRIFDQHTPDKTLVKRCELKPYHGYQEVVPPSVKRYTFLPNAAYQKEMDKKNAADDGVPDPACGDWGDAPDGIQYFETQPGNNAHRVMFVRVGQDDPLFDEKTLRLLPTGPNSGR</sequence>
<gene>
    <name evidence="2" type="ORF">GCM10009105_24220</name>
</gene>
<name>A0ABN1IMW0_9GAMM</name>
<feature type="chain" id="PRO_5046611403" evidence="1">
    <location>
        <begin position="19"/>
        <end position="211"/>
    </location>
</feature>
<comment type="caution">
    <text evidence="2">The sequence shown here is derived from an EMBL/GenBank/DDBJ whole genome shotgun (WGS) entry which is preliminary data.</text>
</comment>
<dbReference type="Proteomes" id="UP001501523">
    <property type="component" value="Unassembled WGS sequence"/>
</dbReference>
<dbReference type="EMBL" id="BAAAEU010000015">
    <property type="protein sequence ID" value="GAA0717327.1"/>
    <property type="molecule type" value="Genomic_DNA"/>
</dbReference>
<reference evidence="2 3" key="1">
    <citation type="journal article" date="2019" name="Int. J. Syst. Evol. Microbiol.">
        <title>The Global Catalogue of Microorganisms (GCM) 10K type strain sequencing project: providing services to taxonomists for standard genome sequencing and annotation.</title>
        <authorList>
            <consortium name="The Broad Institute Genomics Platform"/>
            <consortium name="The Broad Institute Genome Sequencing Center for Infectious Disease"/>
            <person name="Wu L."/>
            <person name="Ma J."/>
        </authorList>
    </citation>
    <scope>NUCLEOTIDE SEQUENCE [LARGE SCALE GENOMIC DNA]</scope>
    <source>
        <strain evidence="2 3">JCM 15421</strain>
    </source>
</reference>
<evidence type="ECO:0000256" key="1">
    <source>
        <dbReference type="SAM" id="SignalP"/>
    </source>
</evidence>
<keyword evidence="1" id="KW-0732">Signal</keyword>
<organism evidence="2 3">
    <name type="scientific">Dokdonella soli</name>
    <dbReference type="NCBI Taxonomy" id="529810"/>
    <lineage>
        <taxon>Bacteria</taxon>
        <taxon>Pseudomonadati</taxon>
        <taxon>Pseudomonadota</taxon>
        <taxon>Gammaproteobacteria</taxon>
        <taxon>Lysobacterales</taxon>
        <taxon>Rhodanobacteraceae</taxon>
        <taxon>Dokdonella</taxon>
    </lineage>
</organism>